<gene>
    <name evidence="8" type="primary">nrfD</name>
    <name evidence="8" type="ORF">ACFQSB_07790</name>
</gene>
<dbReference type="RefSeq" id="WP_380825237.1">
    <property type="nucleotide sequence ID" value="NZ_JBHTCG010000004.1"/>
</dbReference>
<keyword evidence="9" id="KW-1185">Reference proteome</keyword>
<feature type="transmembrane region" description="Helical" evidence="7">
    <location>
        <begin position="270"/>
        <end position="290"/>
    </location>
</feature>
<reference evidence="9" key="1">
    <citation type="journal article" date="2019" name="Int. J. Syst. Evol. Microbiol.">
        <title>The Global Catalogue of Microorganisms (GCM) 10K type strain sequencing project: providing services to taxonomists for standard genome sequencing and annotation.</title>
        <authorList>
            <consortium name="The Broad Institute Genomics Platform"/>
            <consortium name="The Broad Institute Genome Sequencing Center for Infectious Disease"/>
            <person name="Wu L."/>
            <person name="Ma J."/>
        </authorList>
    </citation>
    <scope>NUCLEOTIDE SEQUENCE [LARGE SCALE GENOMIC DNA]</scope>
    <source>
        <strain evidence="9">CECT 7649</strain>
    </source>
</reference>
<comment type="similarity">
    <text evidence="2">Belongs to the NrfD family.</text>
</comment>
<feature type="transmembrane region" description="Helical" evidence="7">
    <location>
        <begin position="178"/>
        <end position="198"/>
    </location>
</feature>
<name>A0ABW2P0Z0_9ACTN</name>
<evidence type="ECO:0000313" key="8">
    <source>
        <dbReference type="EMBL" id="MFC7382105.1"/>
    </source>
</evidence>
<accession>A0ABW2P0Z0</accession>
<evidence type="ECO:0000313" key="9">
    <source>
        <dbReference type="Proteomes" id="UP001596496"/>
    </source>
</evidence>
<feature type="transmembrane region" description="Helical" evidence="7">
    <location>
        <begin position="143"/>
        <end position="163"/>
    </location>
</feature>
<dbReference type="InterPro" id="IPR005614">
    <property type="entry name" value="NrfD-like"/>
</dbReference>
<dbReference type="Proteomes" id="UP001596496">
    <property type="component" value="Unassembled WGS sequence"/>
</dbReference>
<comment type="caution">
    <text evidence="8">The sequence shown here is derived from an EMBL/GenBank/DDBJ whole genome shotgun (WGS) entry which is preliminary data.</text>
</comment>
<keyword evidence="3" id="KW-1003">Cell membrane</keyword>
<evidence type="ECO:0000256" key="6">
    <source>
        <dbReference type="ARBA" id="ARBA00023136"/>
    </source>
</evidence>
<comment type="subcellular location">
    <subcellularLocation>
        <location evidence="1">Cell membrane</location>
        <topology evidence="1">Multi-pass membrane protein</topology>
    </subcellularLocation>
</comment>
<feature type="transmembrane region" description="Helical" evidence="7">
    <location>
        <begin position="75"/>
        <end position="93"/>
    </location>
</feature>
<dbReference type="EMBL" id="JBHTCG010000004">
    <property type="protein sequence ID" value="MFC7382105.1"/>
    <property type="molecule type" value="Genomic_DNA"/>
</dbReference>
<keyword evidence="6 7" id="KW-0472">Membrane</keyword>
<evidence type="ECO:0000256" key="4">
    <source>
        <dbReference type="ARBA" id="ARBA00022692"/>
    </source>
</evidence>
<evidence type="ECO:0000256" key="7">
    <source>
        <dbReference type="SAM" id="Phobius"/>
    </source>
</evidence>
<evidence type="ECO:0000256" key="5">
    <source>
        <dbReference type="ARBA" id="ARBA00022989"/>
    </source>
</evidence>
<evidence type="ECO:0000256" key="3">
    <source>
        <dbReference type="ARBA" id="ARBA00022475"/>
    </source>
</evidence>
<sequence>MTTRGRAGGGATLMADSIAEEFTSYYDRPILKPPVWRELHIGGYLYLGGLAGASSALAAGGELTGRPSLARATKLAALAGITLSLAALVADLGRPARFVNMLRVVKPSSPMNMGSWLLAAYAPLAGVSALTDLTGRFPLVGRVAGYGAAVLGPAVSTYTAVLIGDTAVPAWHQGHREMPFLFAGSAMATAAGAALIATPAAENAPARRAAVLGAALELAAGRLMRRRLGMVAEAYERGRPGTLTRAGELLSLAGALTALAADGRPGRGRALAVVSGAALMAASVCVRFGVFSAGVASSQDPRYTVVPQRARLSTPPS</sequence>
<feature type="transmembrane region" description="Helical" evidence="7">
    <location>
        <begin position="113"/>
        <end position="131"/>
    </location>
</feature>
<keyword evidence="4 7" id="KW-0812">Transmembrane</keyword>
<evidence type="ECO:0000256" key="2">
    <source>
        <dbReference type="ARBA" id="ARBA00008929"/>
    </source>
</evidence>
<dbReference type="Pfam" id="PF03916">
    <property type="entry name" value="NrfD"/>
    <property type="match status" value="1"/>
</dbReference>
<dbReference type="InterPro" id="IPR052049">
    <property type="entry name" value="Electron_transfer_protein"/>
</dbReference>
<dbReference type="Gene3D" id="1.20.1630.10">
    <property type="entry name" value="Formate dehydrogenase/DMSO reductase domain"/>
    <property type="match status" value="1"/>
</dbReference>
<protein>
    <submittedName>
        <fullName evidence="8">NrfD/PsrC family molybdoenzyme membrane anchor subunit</fullName>
    </submittedName>
</protein>
<organism evidence="8 9">
    <name type="scientific">Sphaerisporangium rhizosphaerae</name>
    <dbReference type="NCBI Taxonomy" id="2269375"/>
    <lineage>
        <taxon>Bacteria</taxon>
        <taxon>Bacillati</taxon>
        <taxon>Actinomycetota</taxon>
        <taxon>Actinomycetes</taxon>
        <taxon>Streptosporangiales</taxon>
        <taxon>Streptosporangiaceae</taxon>
        <taxon>Sphaerisporangium</taxon>
    </lineage>
</organism>
<dbReference type="PANTHER" id="PTHR34856">
    <property type="entry name" value="PROTEIN NRFD"/>
    <property type="match status" value="1"/>
</dbReference>
<proteinExistence type="inferred from homology"/>
<dbReference type="PANTHER" id="PTHR34856:SF2">
    <property type="entry name" value="PROTEIN NRFD"/>
    <property type="match status" value="1"/>
</dbReference>
<evidence type="ECO:0000256" key="1">
    <source>
        <dbReference type="ARBA" id="ARBA00004651"/>
    </source>
</evidence>
<keyword evidence="5 7" id="KW-1133">Transmembrane helix</keyword>